<organism evidence="1 2">
    <name type="scientific">Meloidogyne enterolobii</name>
    <name type="common">Root-knot nematode worm</name>
    <name type="synonym">Meloidogyne mayaguensis</name>
    <dbReference type="NCBI Taxonomy" id="390850"/>
    <lineage>
        <taxon>Eukaryota</taxon>
        <taxon>Metazoa</taxon>
        <taxon>Ecdysozoa</taxon>
        <taxon>Nematoda</taxon>
        <taxon>Chromadorea</taxon>
        <taxon>Rhabditida</taxon>
        <taxon>Tylenchina</taxon>
        <taxon>Tylenchomorpha</taxon>
        <taxon>Tylenchoidea</taxon>
        <taxon>Meloidogynidae</taxon>
        <taxon>Meloidogyninae</taxon>
        <taxon>Meloidogyne</taxon>
    </lineage>
</organism>
<dbReference type="Proteomes" id="UP001497535">
    <property type="component" value="Unassembled WGS sequence"/>
</dbReference>
<gene>
    <name evidence="1" type="ORF">MENTE1834_LOCUS33972</name>
</gene>
<protein>
    <submittedName>
        <fullName evidence="1">Uncharacterized protein</fullName>
    </submittedName>
</protein>
<sequence length="307" mass="35287">MAGSFAVFEALEIQTTFDVMNTSFYTRFVQFYFDGDNEEEADNFYKYVPENGSAKPGDWDTENGILTNEERIKENVAKHKEANKKLIEDFGKGDGFYQNKPSTLEDLYKNINFHFINQHPKGKFEHFPNFKNVMYIGGIIVEEQGIMTKKKRENKKEPECIVYVAFGTVYEDGGLKNNLEIMLEEFRKYGDCLFKVRIGKNEITETYKADNIEFLEVFAEQQNILAQTNTKLFISHCGQNSFNEAMYAGVPLICIPKFADQFYLSSLAEHLGIGIYVLNDDHFGVRFSEALSKFMKEITDDGISETA</sequence>
<accession>A0ACB1A5Y8</accession>
<evidence type="ECO:0000313" key="1">
    <source>
        <dbReference type="EMBL" id="CAK5086471.1"/>
    </source>
</evidence>
<dbReference type="EMBL" id="CAVMJV010000060">
    <property type="protein sequence ID" value="CAK5086471.1"/>
    <property type="molecule type" value="Genomic_DNA"/>
</dbReference>
<name>A0ACB1A5Y8_MELEN</name>
<comment type="caution">
    <text evidence="1">The sequence shown here is derived from an EMBL/GenBank/DDBJ whole genome shotgun (WGS) entry which is preliminary data.</text>
</comment>
<proteinExistence type="predicted"/>
<evidence type="ECO:0000313" key="2">
    <source>
        <dbReference type="Proteomes" id="UP001497535"/>
    </source>
</evidence>
<reference evidence="1" key="1">
    <citation type="submission" date="2023-11" db="EMBL/GenBank/DDBJ databases">
        <authorList>
            <person name="Poullet M."/>
        </authorList>
    </citation>
    <scope>NUCLEOTIDE SEQUENCE</scope>
    <source>
        <strain evidence="1">E1834</strain>
    </source>
</reference>
<keyword evidence="2" id="KW-1185">Reference proteome</keyword>